<reference evidence="2" key="1">
    <citation type="submission" date="2022-11" db="UniProtKB">
        <authorList>
            <consortium name="WormBaseParasite"/>
        </authorList>
    </citation>
    <scope>IDENTIFICATION</scope>
</reference>
<organism evidence="1 2">
    <name type="scientific">Meloidogyne incognita</name>
    <name type="common">Southern root-knot nematode worm</name>
    <name type="synonym">Oxyuris incognita</name>
    <dbReference type="NCBI Taxonomy" id="6306"/>
    <lineage>
        <taxon>Eukaryota</taxon>
        <taxon>Metazoa</taxon>
        <taxon>Ecdysozoa</taxon>
        <taxon>Nematoda</taxon>
        <taxon>Chromadorea</taxon>
        <taxon>Rhabditida</taxon>
        <taxon>Tylenchina</taxon>
        <taxon>Tylenchomorpha</taxon>
        <taxon>Tylenchoidea</taxon>
        <taxon>Meloidogynidae</taxon>
        <taxon>Meloidogyninae</taxon>
        <taxon>Meloidogyne</taxon>
        <taxon>Meloidogyne incognita group</taxon>
    </lineage>
</organism>
<evidence type="ECO:0000313" key="2">
    <source>
        <dbReference type="WBParaSite" id="Minc3s00300g09708"/>
    </source>
</evidence>
<evidence type="ECO:0000313" key="1">
    <source>
        <dbReference type="Proteomes" id="UP000887563"/>
    </source>
</evidence>
<keyword evidence="1" id="KW-1185">Reference proteome</keyword>
<sequence length="53" mass="6204">MKYQSIHWRSGISTLIPNTESVLTRLIVSFTAFVEFIEKMHVSKNPRRNAGRR</sequence>
<protein>
    <submittedName>
        <fullName evidence="2">Uncharacterized protein</fullName>
    </submittedName>
</protein>
<dbReference type="WBParaSite" id="Minc3s00300g09708">
    <property type="protein sequence ID" value="Minc3s00300g09708"/>
    <property type="gene ID" value="Minc3s00300g09708"/>
</dbReference>
<dbReference type="Proteomes" id="UP000887563">
    <property type="component" value="Unplaced"/>
</dbReference>
<dbReference type="AlphaFoldDB" id="A0A914L6A9"/>
<proteinExistence type="predicted"/>
<accession>A0A914L6A9</accession>
<name>A0A914L6A9_MELIC</name>